<evidence type="ECO:0008006" key="4">
    <source>
        <dbReference type="Google" id="ProtNLM"/>
    </source>
</evidence>
<dbReference type="STRING" id="1081103.A0A0B2WNV6"/>
<dbReference type="OrthoDB" id="4940167at2759"/>
<evidence type="ECO:0000256" key="1">
    <source>
        <dbReference type="SAM" id="MobiDB-lite"/>
    </source>
</evidence>
<feature type="region of interest" description="Disordered" evidence="1">
    <location>
        <begin position="756"/>
        <end position="930"/>
    </location>
</feature>
<feature type="compositionally biased region" description="Polar residues" evidence="1">
    <location>
        <begin position="598"/>
        <end position="617"/>
    </location>
</feature>
<feature type="compositionally biased region" description="Polar residues" evidence="1">
    <location>
        <begin position="363"/>
        <end position="377"/>
    </location>
</feature>
<feature type="compositionally biased region" description="Polar residues" evidence="1">
    <location>
        <begin position="193"/>
        <end position="202"/>
    </location>
</feature>
<comment type="caution">
    <text evidence="2">The sequence shown here is derived from an EMBL/GenBank/DDBJ whole genome shotgun (WGS) entry which is preliminary data.</text>
</comment>
<feature type="compositionally biased region" description="Polar residues" evidence="1">
    <location>
        <begin position="993"/>
        <end position="1060"/>
    </location>
</feature>
<dbReference type="EMBL" id="AZHE01000021">
    <property type="protein sequence ID" value="KHN95683.1"/>
    <property type="molecule type" value="Genomic_DNA"/>
</dbReference>
<feature type="compositionally biased region" description="Acidic residues" evidence="1">
    <location>
        <begin position="1232"/>
        <end position="1241"/>
    </location>
</feature>
<organism evidence="2 3">
    <name type="scientific">Metarhizium album (strain ARSEF 1941)</name>
    <dbReference type="NCBI Taxonomy" id="1081103"/>
    <lineage>
        <taxon>Eukaryota</taxon>
        <taxon>Fungi</taxon>
        <taxon>Dikarya</taxon>
        <taxon>Ascomycota</taxon>
        <taxon>Pezizomycotina</taxon>
        <taxon>Sordariomycetes</taxon>
        <taxon>Hypocreomycetidae</taxon>
        <taxon>Hypocreales</taxon>
        <taxon>Clavicipitaceae</taxon>
        <taxon>Metarhizium</taxon>
    </lineage>
</organism>
<feature type="region of interest" description="Disordered" evidence="1">
    <location>
        <begin position="170"/>
        <end position="202"/>
    </location>
</feature>
<feature type="region of interest" description="Disordered" evidence="1">
    <location>
        <begin position="1080"/>
        <end position="1099"/>
    </location>
</feature>
<dbReference type="HOGENOM" id="CLU_003388_0_0_1"/>
<keyword evidence="3" id="KW-1185">Reference proteome</keyword>
<feature type="region of interest" description="Disordered" evidence="1">
    <location>
        <begin position="1125"/>
        <end position="1147"/>
    </location>
</feature>
<feature type="compositionally biased region" description="Basic and acidic residues" evidence="1">
    <location>
        <begin position="769"/>
        <end position="779"/>
    </location>
</feature>
<dbReference type="Proteomes" id="UP000030816">
    <property type="component" value="Unassembled WGS sequence"/>
</dbReference>
<dbReference type="GeneID" id="63740979"/>
<reference evidence="2 3" key="1">
    <citation type="journal article" date="2014" name="Proc. Natl. Acad. Sci. U.S.A.">
        <title>Trajectory and genomic determinants of fungal-pathogen speciation and host adaptation.</title>
        <authorList>
            <person name="Hu X."/>
            <person name="Xiao G."/>
            <person name="Zheng P."/>
            <person name="Shang Y."/>
            <person name="Su Y."/>
            <person name="Zhang X."/>
            <person name="Liu X."/>
            <person name="Zhan S."/>
            <person name="St Leger R.J."/>
            <person name="Wang C."/>
        </authorList>
    </citation>
    <scope>NUCLEOTIDE SEQUENCE [LARGE SCALE GENOMIC DNA]</scope>
    <source>
        <strain evidence="2 3">ARSEF 1941</strain>
    </source>
</reference>
<feature type="compositionally biased region" description="Polar residues" evidence="1">
    <location>
        <begin position="1162"/>
        <end position="1172"/>
    </location>
</feature>
<dbReference type="AlphaFoldDB" id="A0A0B2WNV6"/>
<gene>
    <name evidence="2" type="ORF">MAM_06524</name>
</gene>
<dbReference type="RefSeq" id="XP_040676749.1">
    <property type="nucleotide sequence ID" value="XM_040825322.1"/>
</dbReference>
<feature type="region of interest" description="Disordered" evidence="1">
    <location>
        <begin position="215"/>
        <end position="234"/>
    </location>
</feature>
<feature type="region of interest" description="Disordered" evidence="1">
    <location>
        <begin position="572"/>
        <end position="617"/>
    </location>
</feature>
<feature type="region of interest" description="Disordered" evidence="1">
    <location>
        <begin position="325"/>
        <end position="413"/>
    </location>
</feature>
<protein>
    <recommendedName>
        <fullName evidence="4">WW domain-containing protein</fullName>
    </recommendedName>
</protein>
<feature type="compositionally biased region" description="Polar residues" evidence="1">
    <location>
        <begin position="1080"/>
        <end position="1091"/>
    </location>
</feature>
<evidence type="ECO:0000313" key="2">
    <source>
        <dbReference type="EMBL" id="KHN95683.1"/>
    </source>
</evidence>
<proteinExistence type="predicted"/>
<name>A0A0B2WNV6_METAS</name>
<feature type="compositionally biased region" description="Basic and acidic residues" evidence="1">
    <location>
        <begin position="981"/>
        <end position="992"/>
    </location>
</feature>
<feature type="region of interest" description="Disordered" evidence="1">
    <location>
        <begin position="1162"/>
        <end position="1241"/>
    </location>
</feature>
<feature type="compositionally biased region" description="Polar residues" evidence="1">
    <location>
        <begin position="1195"/>
        <end position="1205"/>
    </location>
</feature>
<accession>A0A0B2WNV6</accession>
<evidence type="ECO:0000313" key="3">
    <source>
        <dbReference type="Proteomes" id="UP000030816"/>
    </source>
</evidence>
<sequence>MVGLPLGWDSDYDGRRWFYKYRPTGHIQYHFPSEGDEFPEFVDADAPAPALAPEELLESQQQVKRKTSSARCGADAASKRASTKVADNGHVHKYAMSATAKPISVVWEGDDDAEGDGMFQPENFMFLGPGTYVDMSPLAEEEEEAAKRSVEGAVSEGFLDSGASTGTTAVARAKGVSPPGSSNTTPMMAKSEPSASPGQTDAQIKGATAIESMSVASSPRVVESEPVPTRPPFEIGSTVVTAQIPDSSVVHMMDGREMPVEMMGDTIHRFDPVGFVAEMPTEQTATARFKLPPDPVEIADKTVLAPAETAATALLELELAELPVPSTPSRSKEVPIVSSPKESGEKQQSAGGDGITKKDATGPVQQAPSDRLQSYEVTSRAEPSPPLVQCTGPPYANEGPSHGCGQHGPHSVQYGQAEISNPVKSETFKIARKQLGGAPSMPAAPQTQKLGYQAYVPGPATTAIPLPKLLKRKSIGLQREASLMLSMKGNSVNMDPNAVPRVLSPPQHALPNAFIQSDVAEQARSTEENRTEKFNFSLTHTPSILKPARKRNSVQDMCPQQQLPTPAAVATLAQPQSPRSIAVSKLPSVLRPARERSSSQPGQRISGAGQQLDKSQPVQQINLQPVWATQVVQSSRPASVMSIINHAPYGSQYSGVDLGPIPRRHNLTQPSSSECTLPELRSQPLPPRNMHESVIIQPPQPQAISRTVQPMSQQPPKCQFQVPSSNWQDIAERQLVSPQSAIGTIQHSSLFKPSKTVVTPVLSQPGQGERNHPVTRRDSMFTPGEVSPTRPRQDSQVSALESPLPPDAARRDSPNPTTSDRNYTPPPLTDTTGPLASGWTQSTVPNPQNGNPPVPSKIREHAGGSFSAVQSSPDRPLSQDRQLTIDVPEQQQQKTAARLEPQFRSAQQTEQQEPPQPSPPANRQGEEKKLPEEPMQAIGHPIGYQVKGLANLHDHCLAGKQTVPAPRSGYIPGRIGEHIDSERGSKFEETHQITRPSSVVSSIQDSLPETPVSPSGPTLQQPKPSAPNQVEGQVPTMGQPSMLSTQKGQTLNDQPGISKKSQGIMPLGHMQAQMRTQTAPGQMMSTPNSLAGQVPSGQGHCGRAHLFKMPGKPLVQGSTLLQPQFQRQNQTRKARQASSDPDQPQVVHSEICSTASVVSTAQQGVTPRQVQVSAGYRDSNPSEHDVTPGPLFAPSNRSRGGNSEMQPPGANQAADNSKWTERPAADYSGGDWGDEEDWDRR</sequence>
<feature type="region of interest" description="Disordered" evidence="1">
    <location>
        <begin position="981"/>
        <end position="1060"/>
    </location>
</feature>